<evidence type="ECO:0000256" key="2">
    <source>
        <dbReference type="ARBA" id="ARBA00029447"/>
    </source>
</evidence>
<dbReference type="Pfam" id="PF00015">
    <property type="entry name" value="MCPsignal"/>
    <property type="match status" value="1"/>
</dbReference>
<dbReference type="GO" id="GO:0004888">
    <property type="term" value="F:transmembrane signaling receptor activity"/>
    <property type="evidence" value="ECO:0007669"/>
    <property type="project" value="InterPro"/>
</dbReference>
<keyword evidence="1 3" id="KW-0807">Transducer</keyword>
<comment type="similarity">
    <text evidence="2">Belongs to the methyl-accepting chemotaxis (MCP) protein family.</text>
</comment>
<dbReference type="GO" id="GO:0007165">
    <property type="term" value="P:signal transduction"/>
    <property type="evidence" value="ECO:0007669"/>
    <property type="project" value="UniProtKB-KW"/>
</dbReference>
<organism evidence="7 8">
    <name type="scientific">Brachyspira aalborgi</name>
    <dbReference type="NCBI Taxonomy" id="29522"/>
    <lineage>
        <taxon>Bacteria</taxon>
        <taxon>Pseudomonadati</taxon>
        <taxon>Spirochaetota</taxon>
        <taxon>Spirochaetia</taxon>
        <taxon>Brachyspirales</taxon>
        <taxon>Brachyspiraceae</taxon>
        <taxon>Brachyspira</taxon>
    </lineage>
</organism>
<dbReference type="PANTHER" id="PTHR32089:SF112">
    <property type="entry name" value="LYSOZYME-LIKE PROTEIN-RELATED"/>
    <property type="match status" value="1"/>
</dbReference>
<gene>
    <name evidence="7" type="ORF">EPJ80_06270</name>
</gene>
<dbReference type="Gene3D" id="1.10.287.950">
    <property type="entry name" value="Methyl-accepting chemotaxis protein"/>
    <property type="match status" value="1"/>
</dbReference>
<dbReference type="SUPFAM" id="SSF58104">
    <property type="entry name" value="Methyl-accepting chemotaxis protein (MCP) signaling domain"/>
    <property type="match status" value="1"/>
</dbReference>
<feature type="transmembrane region" description="Helical" evidence="5">
    <location>
        <begin position="325"/>
        <end position="345"/>
    </location>
</feature>
<sequence length="958" mass="109616">MSFKNKILFLVIIVVILALLPAVFMNTKSNKKIFYETAMAKSENYFNDIIYNFNSIFNSAGVGAVALSDIASMSYGLYSAGIINNVHGNLRSAIYNFHKSQTYLHYVTANGIYFEPNITNINLRGLHSLYLYDLNDGRQSTEAMGERLNENNYINQEFYRIALPENWNRERKRPRNVYYSSPYSKEIYGTQKIISVSSPIYSSINGDAIGVAVSDISLDIAYQMIEETIKKDNRFNPIIFDNRNGKIIYHKNSDYILRDLSEIPIAKYISDNIGFYTNSRMIENYKVEKNNYTLFTKQLDSENYNFLMFVPQNYFSDSFNNINKILIAIFIISILIIIIILNIAIPISLKPLKKISSELEEGVFNHNIFINTTKITSKDAFGDISNWINIYQHMVQYIFSSGAKTIKLSKEQNNSLNDKVNDISKISSSMIETSKLIVDNAQKQENEIKEIENSSLEINKIISDSLTDLNLVGNTAKTLQNKIDNQLENFSKIYSTSSNMQLDIDKVSSSISKVKDETDQVVALAKNSRERILKTENAVKNLVSSMRGITDFVNSTIDTSQQTNMLAMNAAIEAAHAGEQGKGFSIISEEIRKLAVITNTQSENAGNIIRGMEKQFDLITSSIEERISAIDDIFSKTQSFEENMNKLKEITDEKSSSSKEIISSITILYDAIKDIREQYTLFHNKLYADLTDLSKLSELSINNGDAIRRVSENSNDIVLKTKGMDENISNMFNLVKDIEEISKVGDNLEETSTYYDSIDFDETLKNKINIGENAFATFKFIKNMHSYMINIVGKDNFNNLLEKISEESKLIYIDIKKAKYIKRFGLSSAFTIPINVINEDFYKGSKNAITDKAKYDFNQLSSFKKFSIRFLSGKSLAKVIINFNKKIFKNINIEIVKIEKRKVIYHLHYFSNYDLTIENYYYEMIGNIFRQKYPNSSEVAITESISKGYIYTEYIVTW</sequence>
<feature type="coiled-coil region" evidence="4">
    <location>
        <begin position="434"/>
        <end position="461"/>
    </location>
</feature>
<keyword evidence="5" id="KW-0472">Membrane</keyword>
<evidence type="ECO:0000259" key="6">
    <source>
        <dbReference type="PROSITE" id="PS50111"/>
    </source>
</evidence>
<evidence type="ECO:0000256" key="4">
    <source>
        <dbReference type="SAM" id="Coils"/>
    </source>
</evidence>
<feature type="domain" description="Methyl-accepting transducer" evidence="6">
    <location>
        <begin position="472"/>
        <end position="694"/>
    </location>
</feature>
<dbReference type="InterPro" id="IPR004090">
    <property type="entry name" value="Chemotax_Me-accpt_rcpt"/>
</dbReference>
<proteinExistence type="inferred from homology"/>
<dbReference type="RefSeq" id="WP_147758324.1">
    <property type="nucleotide sequence ID" value="NZ_SAXT01000004.1"/>
</dbReference>
<dbReference type="GO" id="GO:0006935">
    <property type="term" value="P:chemotaxis"/>
    <property type="evidence" value="ECO:0007669"/>
    <property type="project" value="InterPro"/>
</dbReference>
<dbReference type="Pfam" id="PF22673">
    <property type="entry name" value="MCP-like_PDC_1"/>
    <property type="match status" value="1"/>
</dbReference>
<keyword evidence="5" id="KW-1133">Transmembrane helix</keyword>
<dbReference type="InterPro" id="IPR004089">
    <property type="entry name" value="MCPsignal_dom"/>
</dbReference>
<name>A0A5C8CHH1_9SPIR</name>
<dbReference type="PRINTS" id="PR00260">
    <property type="entry name" value="CHEMTRNSDUCR"/>
</dbReference>
<dbReference type="SMART" id="SM00283">
    <property type="entry name" value="MA"/>
    <property type="match status" value="1"/>
</dbReference>
<evidence type="ECO:0000256" key="3">
    <source>
        <dbReference type="PROSITE-ProRule" id="PRU00284"/>
    </source>
</evidence>
<dbReference type="Proteomes" id="UP000325116">
    <property type="component" value="Unassembled WGS sequence"/>
</dbReference>
<dbReference type="AlphaFoldDB" id="A0A5C8CHH1"/>
<reference evidence="7 8" key="1">
    <citation type="journal article" date="1992" name="Lakartidningen">
        <title>[Penicillin V and not amoxicillin is the first choice preparation in acute otitis].</title>
        <authorList>
            <person name="Kamme C."/>
            <person name="Lundgren K."/>
            <person name="Prellner K."/>
        </authorList>
    </citation>
    <scope>NUCLEOTIDE SEQUENCE [LARGE SCALE GENOMIC DNA]</scope>
    <source>
        <strain evidence="7 8">W1</strain>
    </source>
</reference>
<keyword evidence="4" id="KW-0175">Coiled coil</keyword>
<keyword evidence="5" id="KW-0812">Transmembrane</keyword>
<accession>A0A5C8CHH1</accession>
<dbReference type="GO" id="GO:0016020">
    <property type="term" value="C:membrane"/>
    <property type="evidence" value="ECO:0007669"/>
    <property type="project" value="InterPro"/>
</dbReference>
<evidence type="ECO:0000313" key="8">
    <source>
        <dbReference type="Proteomes" id="UP000325116"/>
    </source>
</evidence>
<dbReference type="PANTHER" id="PTHR32089">
    <property type="entry name" value="METHYL-ACCEPTING CHEMOTAXIS PROTEIN MCPB"/>
    <property type="match status" value="1"/>
</dbReference>
<protein>
    <submittedName>
        <fullName evidence="7">Chemotaxis protein</fullName>
    </submittedName>
</protein>
<dbReference type="PROSITE" id="PS50111">
    <property type="entry name" value="CHEMOTAXIS_TRANSDUC_2"/>
    <property type="match status" value="1"/>
</dbReference>
<evidence type="ECO:0000313" key="7">
    <source>
        <dbReference type="EMBL" id="TXJ12386.1"/>
    </source>
</evidence>
<evidence type="ECO:0000256" key="5">
    <source>
        <dbReference type="SAM" id="Phobius"/>
    </source>
</evidence>
<comment type="caution">
    <text evidence="7">The sequence shown here is derived from an EMBL/GenBank/DDBJ whole genome shotgun (WGS) entry which is preliminary data.</text>
</comment>
<dbReference type="EMBL" id="SAXT01000004">
    <property type="protein sequence ID" value="TXJ12386.1"/>
    <property type="molecule type" value="Genomic_DNA"/>
</dbReference>
<evidence type="ECO:0000256" key="1">
    <source>
        <dbReference type="ARBA" id="ARBA00023224"/>
    </source>
</evidence>
<dbReference type="Gene3D" id="3.30.450.20">
    <property type="entry name" value="PAS domain"/>
    <property type="match status" value="2"/>
</dbReference>